<reference evidence="1" key="2">
    <citation type="submission" date="2025-09" db="UniProtKB">
        <authorList>
            <consortium name="EnsemblPlants"/>
        </authorList>
    </citation>
    <scope>IDENTIFICATION</scope>
</reference>
<proteinExistence type="predicted"/>
<name>A0ACD5XQF5_AVESA</name>
<reference evidence="1" key="1">
    <citation type="submission" date="2021-05" db="EMBL/GenBank/DDBJ databases">
        <authorList>
            <person name="Scholz U."/>
            <person name="Mascher M."/>
            <person name="Fiebig A."/>
        </authorList>
    </citation>
    <scope>NUCLEOTIDE SEQUENCE [LARGE SCALE GENOMIC DNA]</scope>
</reference>
<protein>
    <submittedName>
        <fullName evidence="1">Uncharacterized protein</fullName>
    </submittedName>
</protein>
<sequence>MARKSRTKTPPSSAPSPSVKPPPPPPVKPEPQSGTTIDGLTVDDLRDIFRRLSLVDLLRAALACRRWRRVAARCLPRAPPLLGYFFHPVNPHPPPPMKPKPAHYDAMFAPLDASSPRLSLDFAPEASRFGLHDCHQGLLLLEPDVAVPKSIIPRILVLDPATRRSVLLPPPPRDTVPDDRLWRSSRYYIGSALLSRAHPSKLCFEAVCFAIDDGHPRAWVASVDDGDCSWRALPRDEKVAVDFDPHWFKRRCVHAAGKMYWHICHSGRVLTLDPATLRFSYLLAPGGVSSFRVGETPVDGRLCMLIEDSESSQLELWVRGEGRWSDNGWLLERELMSMRVVWEAVPGLPTDMTQRILNVWASDMDAGRTGKVFIRTFGYGRYSLDMDTRKMERLETKDGKEYGHPIFAYFLAWPPAFLAPED</sequence>
<evidence type="ECO:0000313" key="1">
    <source>
        <dbReference type="EnsemblPlants" id="AVESA.00010b.r2.5AG0838130.1.CDS.1"/>
    </source>
</evidence>
<evidence type="ECO:0000313" key="2">
    <source>
        <dbReference type="Proteomes" id="UP001732700"/>
    </source>
</evidence>
<accession>A0ACD5XQF5</accession>
<organism evidence="1 2">
    <name type="scientific">Avena sativa</name>
    <name type="common">Oat</name>
    <dbReference type="NCBI Taxonomy" id="4498"/>
    <lineage>
        <taxon>Eukaryota</taxon>
        <taxon>Viridiplantae</taxon>
        <taxon>Streptophyta</taxon>
        <taxon>Embryophyta</taxon>
        <taxon>Tracheophyta</taxon>
        <taxon>Spermatophyta</taxon>
        <taxon>Magnoliopsida</taxon>
        <taxon>Liliopsida</taxon>
        <taxon>Poales</taxon>
        <taxon>Poaceae</taxon>
        <taxon>BOP clade</taxon>
        <taxon>Pooideae</taxon>
        <taxon>Poodae</taxon>
        <taxon>Poeae</taxon>
        <taxon>Poeae Chloroplast Group 1 (Aveneae type)</taxon>
        <taxon>Aveninae</taxon>
        <taxon>Avena</taxon>
    </lineage>
</organism>
<dbReference type="EnsemblPlants" id="AVESA.00010b.r2.5AG0838130.1">
    <property type="protein sequence ID" value="AVESA.00010b.r2.5AG0838130.1.CDS.1"/>
    <property type="gene ID" value="AVESA.00010b.r2.5AG0838130"/>
</dbReference>
<keyword evidence="2" id="KW-1185">Reference proteome</keyword>
<dbReference type="Proteomes" id="UP001732700">
    <property type="component" value="Chromosome 5A"/>
</dbReference>